<keyword evidence="6 8" id="KW-0472">Membrane</keyword>
<organism evidence="10 11">
    <name type="scientific">Aliiroseovarius salicola</name>
    <dbReference type="NCBI Taxonomy" id="3009082"/>
    <lineage>
        <taxon>Bacteria</taxon>
        <taxon>Pseudomonadati</taxon>
        <taxon>Pseudomonadota</taxon>
        <taxon>Alphaproteobacteria</taxon>
        <taxon>Rhodobacterales</taxon>
        <taxon>Paracoccaceae</taxon>
        <taxon>Aliiroseovarius</taxon>
    </lineage>
</organism>
<evidence type="ECO:0000256" key="3">
    <source>
        <dbReference type="ARBA" id="ARBA00022692"/>
    </source>
</evidence>
<keyword evidence="7 10" id="KW-0012">Acyltransferase</keyword>
<dbReference type="PANTHER" id="PTHR23063:SF52">
    <property type="entry name" value="LYSOPHOSPHATIDYLCHOLINE ACYLTRANSFERASE"/>
    <property type="match status" value="1"/>
</dbReference>
<dbReference type="RefSeq" id="WP_271054637.1">
    <property type="nucleotide sequence ID" value="NZ_JAQIIO010000006.1"/>
</dbReference>
<gene>
    <name evidence="10" type="ORF">O2N63_12625</name>
</gene>
<dbReference type="CDD" id="cd07989">
    <property type="entry name" value="LPLAT_AGPAT-like"/>
    <property type="match status" value="1"/>
</dbReference>
<evidence type="ECO:0000313" key="10">
    <source>
        <dbReference type="EMBL" id="MDA5094930.1"/>
    </source>
</evidence>
<accession>A0ABT4W4K6</accession>
<keyword evidence="5" id="KW-0443">Lipid metabolism</keyword>
<evidence type="ECO:0000259" key="9">
    <source>
        <dbReference type="SMART" id="SM00563"/>
    </source>
</evidence>
<evidence type="ECO:0000256" key="5">
    <source>
        <dbReference type="ARBA" id="ARBA00023098"/>
    </source>
</evidence>
<dbReference type="Pfam" id="PF01553">
    <property type="entry name" value="Acyltransferase"/>
    <property type="match status" value="1"/>
</dbReference>
<evidence type="ECO:0000256" key="4">
    <source>
        <dbReference type="ARBA" id="ARBA00022989"/>
    </source>
</evidence>
<dbReference type="EMBL" id="JAQIIO010000006">
    <property type="protein sequence ID" value="MDA5094930.1"/>
    <property type="molecule type" value="Genomic_DNA"/>
</dbReference>
<protein>
    <submittedName>
        <fullName evidence="10">Lysophospholipid acyltransferase family protein</fullName>
    </submittedName>
</protein>
<dbReference type="PANTHER" id="PTHR23063">
    <property type="entry name" value="PHOSPHOLIPID ACYLTRANSFERASE"/>
    <property type="match status" value="1"/>
</dbReference>
<feature type="domain" description="Phospholipid/glycerol acyltransferase" evidence="9">
    <location>
        <begin position="90"/>
        <end position="205"/>
    </location>
</feature>
<reference evidence="10 11" key="1">
    <citation type="submission" date="2023-01" db="EMBL/GenBank/DDBJ databases">
        <authorList>
            <person name="Yoon J.-W."/>
        </authorList>
    </citation>
    <scope>NUCLEOTIDE SEQUENCE [LARGE SCALE GENOMIC DNA]</scope>
    <source>
        <strain evidence="10 11">KMU-50</strain>
    </source>
</reference>
<comment type="subcellular location">
    <subcellularLocation>
        <location evidence="1">Membrane</location>
    </subcellularLocation>
</comment>
<name>A0ABT4W4K6_9RHOB</name>
<evidence type="ECO:0000256" key="8">
    <source>
        <dbReference type="SAM" id="Phobius"/>
    </source>
</evidence>
<keyword evidence="4 8" id="KW-1133">Transmembrane helix</keyword>
<dbReference type="InterPro" id="IPR002123">
    <property type="entry name" value="Plipid/glycerol_acylTrfase"/>
</dbReference>
<comment type="caution">
    <text evidence="10">The sequence shown here is derived from an EMBL/GenBank/DDBJ whole genome shotgun (WGS) entry which is preliminary data.</text>
</comment>
<evidence type="ECO:0000256" key="6">
    <source>
        <dbReference type="ARBA" id="ARBA00023136"/>
    </source>
</evidence>
<sequence>MTALWHGEKEPHVFRPGIKGTLRAIMRGVPLAVLVFGGLLILILVRLIERPICGHDRPVTPYLTQFVCRSAFAILGIPFKARGQQMREKGAVVANHGSWLDIFSLNAKKRVYFVSKAEVANWPGIGWLAKATGTVFIKRDRKEAASQIEIFRERLSLGHKLLFFPEGTSSDARRVLPFKSTLFAAFFAPELREFMWVQPVTVRYFAPEGEDPRFYGWWGDMEFAPHLLQTLAARRQGRVEVVYHDPVKVTDFASRKALAAHCETEIRAGLGELDIEKQTDGTDEELGTVHQF</sequence>
<dbReference type="SUPFAM" id="SSF69593">
    <property type="entry name" value="Glycerol-3-phosphate (1)-acyltransferase"/>
    <property type="match status" value="1"/>
</dbReference>
<dbReference type="SMART" id="SM00563">
    <property type="entry name" value="PlsC"/>
    <property type="match status" value="1"/>
</dbReference>
<dbReference type="GO" id="GO:0016746">
    <property type="term" value="F:acyltransferase activity"/>
    <property type="evidence" value="ECO:0007669"/>
    <property type="project" value="UniProtKB-KW"/>
</dbReference>
<keyword evidence="3 8" id="KW-0812">Transmembrane</keyword>
<proteinExistence type="predicted"/>
<evidence type="ECO:0000256" key="2">
    <source>
        <dbReference type="ARBA" id="ARBA00022679"/>
    </source>
</evidence>
<keyword evidence="2" id="KW-0808">Transferase</keyword>
<feature type="transmembrane region" description="Helical" evidence="8">
    <location>
        <begin position="29"/>
        <end position="48"/>
    </location>
</feature>
<keyword evidence="11" id="KW-1185">Reference proteome</keyword>
<evidence type="ECO:0000256" key="1">
    <source>
        <dbReference type="ARBA" id="ARBA00004370"/>
    </source>
</evidence>
<evidence type="ECO:0000313" key="11">
    <source>
        <dbReference type="Proteomes" id="UP001528040"/>
    </source>
</evidence>
<dbReference type="Proteomes" id="UP001528040">
    <property type="component" value="Unassembled WGS sequence"/>
</dbReference>
<evidence type="ECO:0000256" key="7">
    <source>
        <dbReference type="ARBA" id="ARBA00023315"/>
    </source>
</evidence>